<dbReference type="AlphaFoldDB" id="A0A2C6KPY5"/>
<reference evidence="2 3" key="1">
    <citation type="journal article" date="2017" name="Int. J. Parasitol.">
        <title>The genome of the protozoan parasite Cystoisospora suis and a reverse vaccinology approach to identify vaccine candidates.</title>
        <authorList>
            <person name="Palmieri N."/>
            <person name="Shrestha A."/>
            <person name="Ruttkowski B."/>
            <person name="Beck T."/>
            <person name="Vogl C."/>
            <person name="Tomley F."/>
            <person name="Blake D.P."/>
            <person name="Joachim A."/>
        </authorList>
    </citation>
    <scope>NUCLEOTIDE SEQUENCE [LARGE SCALE GENOMIC DNA]</scope>
    <source>
        <strain evidence="2 3">Wien I</strain>
    </source>
</reference>
<dbReference type="GeneID" id="94430854"/>
<accession>A0A2C6KPY5</accession>
<dbReference type="Proteomes" id="UP000221165">
    <property type="component" value="Unassembled WGS sequence"/>
</dbReference>
<organism evidence="2 3">
    <name type="scientific">Cystoisospora suis</name>
    <dbReference type="NCBI Taxonomy" id="483139"/>
    <lineage>
        <taxon>Eukaryota</taxon>
        <taxon>Sar</taxon>
        <taxon>Alveolata</taxon>
        <taxon>Apicomplexa</taxon>
        <taxon>Conoidasida</taxon>
        <taxon>Coccidia</taxon>
        <taxon>Eucoccidiorida</taxon>
        <taxon>Eimeriorina</taxon>
        <taxon>Sarcocystidae</taxon>
        <taxon>Cystoisospora</taxon>
    </lineage>
</organism>
<dbReference type="OrthoDB" id="10392559at2759"/>
<keyword evidence="1" id="KW-0175">Coiled coil</keyword>
<gene>
    <name evidence="2" type="ORF">CSUI_007498</name>
</gene>
<feature type="coiled-coil region" evidence="1">
    <location>
        <begin position="173"/>
        <end position="200"/>
    </location>
</feature>
<dbReference type="EMBL" id="MIGC01003959">
    <property type="protein sequence ID" value="PHJ18678.1"/>
    <property type="molecule type" value="Genomic_DNA"/>
</dbReference>
<proteinExistence type="predicted"/>
<evidence type="ECO:0000256" key="1">
    <source>
        <dbReference type="SAM" id="Coils"/>
    </source>
</evidence>
<dbReference type="RefSeq" id="XP_067920384.1">
    <property type="nucleotide sequence ID" value="XM_068067643.1"/>
</dbReference>
<protein>
    <submittedName>
        <fullName evidence="2">Uncharacterized protein</fullName>
    </submittedName>
</protein>
<comment type="caution">
    <text evidence="2">The sequence shown here is derived from an EMBL/GenBank/DDBJ whole genome shotgun (WGS) entry which is preliminary data.</text>
</comment>
<sequence length="249" mass="27224">MSRVAGLGGYLVRIALAHASDEPVPGWLRTHAPVFTVSPIHPGATETPRHRGAESLSTESYHPTQPVFFSVPRTEHPAGIETPGHRTLCRIAPFNSAGPFSTVFRTEMRSSACLVFGTCPATTAQASPATRRVVVLHCVCLLLLHGRPALPAEGQHAAQKPSRMPDFELTTSLASARKFISSARKELEDAESTMDSALKAARGRHHGILRYRFRQYPKPTSYPPWYFNQAALVQLPMSLEIKEPLGPEG</sequence>
<name>A0A2C6KPY5_9APIC</name>
<evidence type="ECO:0000313" key="2">
    <source>
        <dbReference type="EMBL" id="PHJ18678.1"/>
    </source>
</evidence>
<evidence type="ECO:0000313" key="3">
    <source>
        <dbReference type="Proteomes" id="UP000221165"/>
    </source>
</evidence>
<keyword evidence="3" id="KW-1185">Reference proteome</keyword>
<dbReference type="VEuPathDB" id="ToxoDB:CSUI_007498"/>